<dbReference type="Pfam" id="PF09664">
    <property type="entry name" value="DUF2399"/>
    <property type="match status" value="1"/>
</dbReference>
<evidence type="ECO:0000313" key="3">
    <source>
        <dbReference type="EMBL" id="MBB6343630.1"/>
    </source>
</evidence>
<sequence>MSDPAVGRPVVSDPARLRRTLGAAGLARVVARFAERLEHGRDLYAPLILREPTDTERRAVAALLGRRDRGGSGTLSVDPRVLESVLARAGICDDLREAVPALTGAVPVRADVRAREEDARAELHAVLAGCRHAGEPWFDAWVSALRADGTLTKAVRQGGTLIRRARAVLDLLPAATLPVSVLAEQATGDTKALSGTPLARLVMRALAARESTPVPSSARERRELWESAGVIVDDLASQVLVLGIRATGSPLAEWLTSAADHATPFRITLHQLVAMPLRATSPEVYVCENPAVLRAAVGTTTAPLICTEGVPSLACARLLESFAGRVRWRGDFDWTGLRTTAAAIARYGAVPWRMDALTYEEALGRGESEPLKGAAVPSPWEPELTRCMTASGRAVMEERLLTELISDLR</sequence>
<dbReference type="RefSeq" id="WP_312891379.1">
    <property type="nucleotide sequence ID" value="NZ_JACHJB010000001.1"/>
</dbReference>
<dbReference type="InterPro" id="IPR013495">
    <property type="entry name" value="CHP02679"/>
</dbReference>
<accession>A0A7X0BVK6</accession>
<dbReference type="EMBL" id="JACHJB010000001">
    <property type="protein sequence ID" value="MBB6343630.1"/>
    <property type="molecule type" value="Genomic_DNA"/>
</dbReference>
<comment type="caution">
    <text evidence="3">The sequence shown here is derived from an EMBL/GenBank/DDBJ whole genome shotgun (WGS) entry which is preliminary data.</text>
</comment>
<keyword evidence="4" id="KW-1185">Reference proteome</keyword>
<protein>
    <submittedName>
        <fullName evidence="3">Uncharacterized protein (TIGR02679 family)</fullName>
    </submittedName>
</protein>
<feature type="domain" description="DUF2399" evidence="1">
    <location>
        <begin position="267"/>
        <end position="408"/>
    </location>
</feature>
<gene>
    <name evidence="3" type="ORF">FHU36_000139</name>
</gene>
<dbReference type="InterPro" id="IPR024465">
    <property type="entry name" value="DUF2399"/>
</dbReference>
<dbReference type="Proteomes" id="UP000583800">
    <property type="component" value="Unassembled WGS sequence"/>
</dbReference>
<dbReference type="AlphaFoldDB" id="A0A7X0BVK6"/>
<evidence type="ECO:0000259" key="2">
    <source>
        <dbReference type="Pfam" id="PF11796"/>
    </source>
</evidence>
<organism evidence="3 4">
    <name type="scientific">Nonomuraea muscovyensis</name>
    <dbReference type="NCBI Taxonomy" id="1124761"/>
    <lineage>
        <taxon>Bacteria</taxon>
        <taxon>Bacillati</taxon>
        <taxon>Actinomycetota</taxon>
        <taxon>Actinomycetes</taxon>
        <taxon>Streptosporangiales</taxon>
        <taxon>Streptosporangiaceae</taxon>
        <taxon>Nonomuraea</taxon>
    </lineage>
</organism>
<evidence type="ECO:0000259" key="1">
    <source>
        <dbReference type="Pfam" id="PF09664"/>
    </source>
</evidence>
<feature type="domain" description="Conserved hypothetical protein CHP02679 N terminus" evidence="2">
    <location>
        <begin position="49"/>
        <end position="246"/>
    </location>
</feature>
<dbReference type="InterPro" id="IPR024466">
    <property type="entry name" value="CHP02679_N"/>
</dbReference>
<name>A0A7X0BVK6_9ACTN</name>
<reference evidence="3 4" key="1">
    <citation type="submission" date="2020-08" db="EMBL/GenBank/DDBJ databases">
        <title>Sequencing the genomes of 1000 actinobacteria strains.</title>
        <authorList>
            <person name="Klenk H.-P."/>
        </authorList>
    </citation>
    <scope>NUCLEOTIDE SEQUENCE [LARGE SCALE GENOMIC DNA]</scope>
    <source>
        <strain evidence="3 4">DSM 45913</strain>
    </source>
</reference>
<dbReference type="NCBIfam" id="TIGR02679">
    <property type="entry name" value="TIGR02679 family protein"/>
    <property type="match status" value="1"/>
</dbReference>
<evidence type="ECO:0000313" key="4">
    <source>
        <dbReference type="Proteomes" id="UP000583800"/>
    </source>
</evidence>
<dbReference type="Pfam" id="PF11796">
    <property type="entry name" value="DUF3323"/>
    <property type="match status" value="1"/>
</dbReference>
<proteinExistence type="predicted"/>